<feature type="region of interest" description="Disordered" evidence="1">
    <location>
        <begin position="83"/>
        <end position="105"/>
    </location>
</feature>
<dbReference type="EMBL" id="KB609321">
    <property type="protein sequence ID" value="EMP23669.1"/>
    <property type="molecule type" value="Genomic_DNA"/>
</dbReference>
<keyword evidence="3" id="KW-1185">Reference proteome</keyword>
<feature type="compositionally biased region" description="Pro residues" evidence="1">
    <location>
        <begin position="86"/>
        <end position="96"/>
    </location>
</feature>
<reference evidence="3" key="1">
    <citation type="journal article" date="2013" name="Nat. Genet.">
        <title>The draft genomes of soft-shell turtle and green sea turtle yield insights into the development and evolution of the turtle-specific body plan.</title>
        <authorList>
            <person name="Wang Z."/>
            <person name="Pascual-Anaya J."/>
            <person name="Zadissa A."/>
            <person name="Li W."/>
            <person name="Niimura Y."/>
            <person name="Huang Z."/>
            <person name="Li C."/>
            <person name="White S."/>
            <person name="Xiong Z."/>
            <person name="Fang D."/>
            <person name="Wang B."/>
            <person name="Ming Y."/>
            <person name="Chen Y."/>
            <person name="Zheng Y."/>
            <person name="Kuraku S."/>
            <person name="Pignatelli M."/>
            <person name="Herrero J."/>
            <person name="Beal K."/>
            <person name="Nozawa M."/>
            <person name="Li Q."/>
            <person name="Wang J."/>
            <person name="Zhang H."/>
            <person name="Yu L."/>
            <person name="Shigenobu S."/>
            <person name="Wang J."/>
            <person name="Liu J."/>
            <person name="Flicek P."/>
            <person name="Searle S."/>
            <person name="Wang J."/>
            <person name="Kuratani S."/>
            <person name="Yin Y."/>
            <person name="Aken B."/>
            <person name="Zhang G."/>
            <person name="Irie N."/>
        </authorList>
    </citation>
    <scope>NUCLEOTIDE SEQUENCE [LARGE SCALE GENOMIC DNA]</scope>
</reference>
<name>M7AH63_CHEMY</name>
<evidence type="ECO:0000256" key="1">
    <source>
        <dbReference type="SAM" id="MobiDB-lite"/>
    </source>
</evidence>
<feature type="region of interest" description="Disordered" evidence="1">
    <location>
        <begin position="45"/>
        <end position="67"/>
    </location>
</feature>
<dbReference type="AlphaFoldDB" id="M7AH63"/>
<accession>M7AH63</accession>
<organism evidence="2 3">
    <name type="scientific">Chelonia mydas</name>
    <name type="common">Green sea-turtle</name>
    <name type="synonym">Chelonia agassizi</name>
    <dbReference type="NCBI Taxonomy" id="8469"/>
    <lineage>
        <taxon>Eukaryota</taxon>
        <taxon>Metazoa</taxon>
        <taxon>Chordata</taxon>
        <taxon>Craniata</taxon>
        <taxon>Vertebrata</taxon>
        <taxon>Euteleostomi</taxon>
        <taxon>Archelosauria</taxon>
        <taxon>Testudinata</taxon>
        <taxon>Testudines</taxon>
        <taxon>Cryptodira</taxon>
        <taxon>Durocryptodira</taxon>
        <taxon>Americhelydia</taxon>
        <taxon>Chelonioidea</taxon>
        <taxon>Cheloniidae</taxon>
        <taxon>Chelonia</taxon>
    </lineage>
</organism>
<sequence length="105" mass="10906">MWGIVGQLLKASNSQSGSAGSDRSIGDIFIVSRLEAINRPLNVLPVDSGTPAHERQKRSQRGSGSGRLAAVLTARWVLLLCSAPRPSAPAPPPPPGRQTADQSGG</sequence>
<protein>
    <submittedName>
        <fullName evidence="2">Uncharacterized protein</fullName>
    </submittedName>
</protein>
<dbReference type="Proteomes" id="UP000031443">
    <property type="component" value="Unassembled WGS sequence"/>
</dbReference>
<evidence type="ECO:0000313" key="3">
    <source>
        <dbReference type="Proteomes" id="UP000031443"/>
    </source>
</evidence>
<evidence type="ECO:0000313" key="2">
    <source>
        <dbReference type="EMBL" id="EMP23669.1"/>
    </source>
</evidence>
<proteinExistence type="predicted"/>
<gene>
    <name evidence="2" type="ORF">UY3_19271</name>
</gene>